<dbReference type="InterPro" id="IPR004485">
    <property type="entry name" value="Cobalamin_biosynth_CobD/CbiB"/>
</dbReference>
<dbReference type="HAMAP" id="MF_00024">
    <property type="entry name" value="CobD_CbiB"/>
    <property type="match status" value="1"/>
</dbReference>
<evidence type="ECO:0000256" key="8">
    <source>
        <dbReference type="ARBA" id="ARBA00023136"/>
    </source>
</evidence>
<comment type="similarity">
    <text evidence="3 9">Belongs to the CobD/CbiB family.</text>
</comment>
<keyword evidence="4 9" id="KW-1003">Cell membrane</keyword>
<dbReference type="Proteomes" id="UP000641152">
    <property type="component" value="Unassembled WGS sequence"/>
</dbReference>
<dbReference type="Pfam" id="PF03186">
    <property type="entry name" value="CobD_Cbib"/>
    <property type="match status" value="1"/>
</dbReference>
<comment type="caution">
    <text evidence="9">Lacks conserved residue(s) required for the propagation of feature annotation.</text>
</comment>
<feature type="transmembrane region" description="Helical" evidence="9">
    <location>
        <begin position="56"/>
        <end position="76"/>
    </location>
</feature>
<proteinExistence type="inferred from homology"/>
<comment type="subcellular location">
    <subcellularLocation>
        <location evidence="1 9">Cell membrane</location>
        <topology evidence="1 9">Multi-pass membrane protein</topology>
    </subcellularLocation>
</comment>
<organism evidence="10 11">
    <name type="scientific">Methylomonas fluvii</name>
    <dbReference type="NCBI Taxonomy" id="1854564"/>
    <lineage>
        <taxon>Bacteria</taxon>
        <taxon>Pseudomonadati</taxon>
        <taxon>Pseudomonadota</taxon>
        <taxon>Gammaproteobacteria</taxon>
        <taxon>Methylococcales</taxon>
        <taxon>Methylococcaceae</taxon>
        <taxon>Methylomonas</taxon>
    </lineage>
</organism>
<sequence length="305" mass="33810">MILTLSIVLAVAIDFWLGEPRNAYHPLVTFGKWASAVEMRLLNNEQSAFRQRVSGFLALAIALIPFLLWLLLLPSWPPLQTTVDVLVLYFCIAARSLQQHALAVHSALSDSDLPLARQQVGKIVSRQTEAMTEADVRRATIESVLENGADAVFAPLFWFVVLGPFGALLYRFSNTLDAMWGYKNQRYLYFGWAAARFDDVLNWLPARLTALSYALLGNTAQAIKSWRTQAHLLDSPNAGPVMTSGGGALLLQLGGPACYHGQLKQKPWFGGPQLPENDDIKRACKLMYRTLLLWLIVIVTGDALA</sequence>
<keyword evidence="11" id="KW-1185">Reference proteome</keyword>
<dbReference type="EMBL" id="JACXST010000001">
    <property type="protein sequence ID" value="MBD9359306.1"/>
    <property type="molecule type" value="Genomic_DNA"/>
</dbReference>
<reference evidence="10 11" key="1">
    <citation type="submission" date="2020-09" db="EMBL/GenBank/DDBJ databases">
        <title>Methylomonas albis sp. nov. and Methylomonas fluvii sp. nov.: Two cold-adapted methanotrophs from the River Elbe and an amended description of Methylovulum psychrotolerans strain Eb1.</title>
        <authorList>
            <person name="Bussmann I.K."/>
            <person name="Klings K.-W."/>
            <person name="Warnstedt J."/>
            <person name="Hoppert M."/>
            <person name="Saborowski A."/>
            <person name="Horn F."/>
            <person name="Liebner S."/>
        </authorList>
    </citation>
    <scope>NUCLEOTIDE SEQUENCE [LARGE SCALE GENOMIC DNA]</scope>
    <source>
        <strain evidence="10 11">EbB</strain>
    </source>
</reference>
<comment type="function">
    <text evidence="9">Converts cobyric acid to cobinamide by the addition of aminopropanol on the F carboxylic group.</text>
</comment>
<evidence type="ECO:0000256" key="3">
    <source>
        <dbReference type="ARBA" id="ARBA00006263"/>
    </source>
</evidence>
<evidence type="ECO:0000256" key="6">
    <source>
        <dbReference type="ARBA" id="ARBA00022692"/>
    </source>
</evidence>
<evidence type="ECO:0000313" key="10">
    <source>
        <dbReference type="EMBL" id="MBD9359306.1"/>
    </source>
</evidence>
<evidence type="ECO:0000256" key="9">
    <source>
        <dbReference type="HAMAP-Rule" id="MF_00024"/>
    </source>
</evidence>
<accession>A0ABR9D969</accession>
<evidence type="ECO:0000256" key="7">
    <source>
        <dbReference type="ARBA" id="ARBA00022989"/>
    </source>
</evidence>
<evidence type="ECO:0000256" key="5">
    <source>
        <dbReference type="ARBA" id="ARBA00022573"/>
    </source>
</evidence>
<evidence type="ECO:0000256" key="1">
    <source>
        <dbReference type="ARBA" id="ARBA00004651"/>
    </source>
</evidence>
<keyword evidence="7 9" id="KW-1133">Transmembrane helix</keyword>
<feature type="transmembrane region" description="Helical" evidence="9">
    <location>
        <begin position="152"/>
        <end position="170"/>
    </location>
</feature>
<name>A0ABR9D969_9GAMM</name>
<keyword evidence="5 9" id="KW-0169">Cobalamin biosynthesis</keyword>
<dbReference type="PANTHER" id="PTHR34308:SF1">
    <property type="entry name" value="COBALAMIN BIOSYNTHESIS PROTEIN CBIB"/>
    <property type="match status" value="1"/>
</dbReference>
<evidence type="ECO:0000313" key="11">
    <source>
        <dbReference type="Proteomes" id="UP000641152"/>
    </source>
</evidence>
<comment type="caution">
    <text evidence="10">The sequence shown here is derived from an EMBL/GenBank/DDBJ whole genome shotgun (WGS) entry which is preliminary data.</text>
</comment>
<keyword evidence="8 9" id="KW-0472">Membrane</keyword>
<dbReference type="RefSeq" id="WP_192392208.1">
    <property type="nucleotide sequence ID" value="NZ_CAJHIU010000001.1"/>
</dbReference>
<dbReference type="NCBIfam" id="TIGR00380">
    <property type="entry name" value="cobal_cbiB"/>
    <property type="match status" value="1"/>
</dbReference>
<evidence type="ECO:0000256" key="4">
    <source>
        <dbReference type="ARBA" id="ARBA00022475"/>
    </source>
</evidence>
<gene>
    <name evidence="9" type="primary">cobD</name>
    <name evidence="10" type="ORF">EBB_01845</name>
</gene>
<dbReference type="PANTHER" id="PTHR34308">
    <property type="entry name" value="COBALAMIN BIOSYNTHESIS PROTEIN CBIB"/>
    <property type="match status" value="1"/>
</dbReference>
<protein>
    <recommendedName>
        <fullName evidence="9">Cobalamin biosynthesis protein CobD</fullName>
    </recommendedName>
</protein>
<keyword evidence="6 9" id="KW-0812">Transmembrane</keyword>
<comment type="pathway">
    <text evidence="2 9">Cofactor biosynthesis; adenosylcobalamin biosynthesis.</text>
</comment>
<feature type="transmembrane region" description="Helical" evidence="9">
    <location>
        <begin position="286"/>
        <end position="304"/>
    </location>
</feature>
<evidence type="ECO:0000256" key="2">
    <source>
        <dbReference type="ARBA" id="ARBA00004953"/>
    </source>
</evidence>